<dbReference type="SUPFAM" id="SSF46785">
    <property type="entry name" value="Winged helix' DNA-binding domain"/>
    <property type="match status" value="1"/>
</dbReference>
<evidence type="ECO:0000256" key="3">
    <source>
        <dbReference type="ARBA" id="ARBA00023163"/>
    </source>
</evidence>
<dbReference type="EMBL" id="OCNE01000015">
    <property type="protein sequence ID" value="SOD64258.1"/>
    <property type="molecule type" value="Genomic_DNA"/>
</dbReference>
<dbReference type="GO" id="GO:0003677">
    <property type="term" value="F:DNA binding"/>
    <property type="evidence" value="ECO:0007669"/>
    <property type="project" value="UniProtKB-KW"/>
</dbReference>
<dbReference type="InterPro" id="IPR036390">
    <property type="entry name" value="WH_DNA-bd_sf"/>
</dbReference>
<gene>
    <name evidence="6" type="ORF">SAMN06297387_115118</name>
</gene>
<keyword evidence="3" id="KW-0804">Transcription</keyword>
<evidence type="ECO:0000259" key="5">
    <source>
        <dbReference type="PROSITE" id="PS51118"/>
    </source>
</evidence>
<proteinExistence type="predicted"/>
<dbReference type="InterPro" id="IPR036388">
    <property type="entry name" value="WH-like_DNA-bd_sf"/>
</dbReference>
<dbReference type="Proteomes" id="UP000219072">
    <property type="component" value="Unassembled WGS sequence"/>
</dbReference>
<keyword evidence="1" id="KW-0805">Transcription regulation</keyword>
<feature type="domain" description="HTH hxlR-type" evidence="5">
    <location>
        <begin position="32"/>
        <end position="135"/>
    </location>
</feature>
<dbReference type="InterPro" id="IPR002577">
    <property type="entry name" value="HTH_HxlR"/>
</dbReference>
<feature type="compositionally biased region" description="Basic and acidic residues" evidence="4">
    <location>
        <begin position="1"/>
        <end position="20"/>
    </location>
</feature>
<organism evidence="6 7">
    <name type="scientific">Streptomyces zhaozhouensis</name>
    <dbReference type="NCBI Taxonomy" id="1300267"/>
    <lineage>
        <taxon>Bacteria</taxon>
        <taxon>Bacillati</taxon>
        <taxon>Actinomycetota</taxon>
        <taxon>Actinomycetes</taxon>
        <taxon>Kitasatosporales</taxon>
        <taxon>Streptomycetaceae</taxon>
        <taxon>Streptomyces</taxon>
    </lineage>
</organism>
<evidence type="ECO:0000256" key="1">
    <source>
        <dbReference type="ARBA" id="ARBA00023015"/>
    </source>
</evidence>
<sequence>METDFDHEGNGRHEDHRERGAVGGCGRGSEVLPRGRAPRATLELIAGKWTMLALVALADGRALRFNELRRRLDGVTQKMLTQTLRALEREGLLTRTVFPTVPPRVEYRLTALGEEIAQLVTRIAEWSASRADQLCAARATFDRRAPHPRPLSA</sequence>
<dbReference type="PROSITE" id="PS51118">
    <property type="entry name" value="HTH_HXLR"/>
    <property type="match status" value="1"/>
</dbReference>
<feature type="region of interest" description="Disordered" evidence="4">
    <location>
        <begin position="1"/>
        <end position="32"/>
    </location>
</feature>
<protein>
    <submittedName>
        <fullName evidence="6">Transcriptional regulator, HxlR family</fullName>
    </submittedName>
</protein>
<reference evidence="6 7" key="1">
    <citation type="submission" date="2017-09" db="EMBL/GenBank/DDBJ databases">
        <authorList>
            <person name="Ehlers B."/>
            <person name="Leendertz F.H."/>
        </authorList>
    </citation>
    <scope>NUCLEOTIDE SEQUENCE [LARGE SCALE GENOMIC DNA]</scope>
    <source>
        <strain evidence="6 7">CGMCC 4.7095</strain>
    </source>
</reference>
<dbReference type="Gene3D" id="1.10.10.10">
    <property type="entry name" value="Winged helix-like DNA-binding domain superfamily/Winged helix DNA-binding domain"/>
    <property type="match status" value="1"/>
</dbReference>
<accession>A0A286E019</accession>
<evidence type="ECO:0000256" key="2">
    <source>
        <dbReference type="ARBA" id="ARBA00023125"/>
    </source>
</evidence>
<dbReference type="Pfam" id="PF01638">
    <property type="entry name" value="HxlR"/>
    <property type="match status" value="1"/>
</dbReference>
<dbReference type="AlphaFoldDB" id="A0A286E019"/>
<evidence type="ECO:0000313" key="7">
    <source>
        <dbReference type="Proteomes" id="UP000219072"/>
    </source>
</evidence>
<evidence type="ECO:0000313" key="6">
    <source>
        <dbReference type="EMBL" id="SOD64258.1"/>
    </source>
</evidence>
<keyword evidence="2" id="KW-0238">DNA-binding</keyword>
<keyword evidence="7" id="KW-1185">Reference proteome</keyword>
<evidence type="ECO:0000256" key="4">
    <source>
        <dbReference type="SAM" id="MobiDB-lite"/>
    </source>
</evidence>
<name>A0A286E019_9ACTN</name>
<dbReference type="PANTHER" id="PTHR33204:SF37">
    <property type="entry name" value="HTH-TYPE TRANSCRIPTIONAL REGULATOR YODB"/>
    <property type="match status" value="1"/>
</dbReference>
<dbReference type="PANTHER" id="PTHR33204">
    <property type="entry name" value="TRANSCRIPTIONAL REGULATOR, MARR FAMILY"/>
    <property type="match status" value="1"/>
</dbReference>